<organism evidence="2 3">
    <name type="scientific">Striga hermonthica</name>
    <name type="common">Purple witchweed</name>
    <name type="synonym">Buchnera hermonthica</name>
    <dbReference type="NCBI Taxonomy" id="68872"/>
    <lineage>
        <taxon>Eukaryota</taxon>
        <taxon>Viridiplantae</taxon>
        <taxon>Streptophyta</taxon>
        <taxon>Embryophyta</taxon>
        <taxon>Tracheophyta</taxon>
        <taxon>Spermatophyta</taxon>
        <taxon>Magnoliopsida</taxon>
        <taxon>eudicotyledons</taxon>
        <taxon>Gunneridae</taxon>
        <taxon>Pentapetalae</taxon>
        <taxon>asterids</taxon>
        <taxon>lamiids</taxon>
        <taxon>Lamiales</taxon>
        <taxon>Orobanchaceae</taxon>
        <taxon>Buchnereae</taxon>
        <taxon>Striga</taxon>
    </lineage>
</organism>
<feature type="compositionally biased region" description="Polar residues" evidence="1">
    <location>
        <begin position="272"/>
        <end position="284"/>
    </location>
</feature>
<dbReference type="OrthoDB" id="1925139at2759"/>
<dbReference type="PANTHER" id="PTHR34555">
    <property type="entry name" value="INTEGRAL MEMBRANE HEMOLYSIN-III-LIKE PROTEIN"/>
    <property type="match status" value="1"/>
</dbReference>
<keyword evidence="3" id="KW-1185">Reference proteome</keyword>
<proteinExistence type="predicted"/>
<accession>A0A9N7P0F5</accession>
<dbReference type="Proteomes" id="UP001153555">
    <property type="component" value="Unassembled WGS sequence"/>
</dbReference>
<feature type="region of interest" description="Disordered" evidence="1">
    <location>
        <begin position="271"/>
        <end position="290"/>
    </location>
</feature>
<feature type="compositionally biased region" description="Low complexity" evidence="1">
    <location>
        <begin position="1"/>
        <end position="17"/>
    </location>
</feature>
<dbReference type="EMBL" id="CACSLK010034598">
    <property type="protein sequence ID" value="CAA0842006.1"/>
    <property type="molecule type" value="Genomic_DNA"/>
</dbReference>
<evidence type="ECO:0000313" key="2">
    <source>
        <dbReference type="EMBL" id="CAA0842006.1"/>
    </source>
</evidence>
<dbReference type="PANTHER" id="PTHR34555:SF7">
    <property type="entry name" value="DUF3741 DOMAIN-CONTAINING PROTEIN"/>
    <property type="match status" value="1"/>
</dbReference>
<comment type="caution">
    <text evidence="2">The sequence shown here is derived from an EMBL/GenBank/DDBJ whole genome shotgun (WGS) entry which is preliminary data.</text>
</comment>
<protein>
    <submittedName>
        <fullName evidence="2">Uncharacterized protein</fullName>
    </submittedName>
</protein>
<evidence type="ECO:0000256" key="1">
    <source>
        <dbReference type="SAM" id="MobiDB-lite"/>
    </source>
</evidence>
<reference evidence="2" key="1">
    <citation type="submission" date="2019-12" db="EMBL/GenBank/DDBJ databases">
        <authorList>
            <person name="Scholes J."/>
        </authorList>
    </citation>
    <scope>NUCLEOTIDE SEQUENCE</scope>
</reference>
<name>A0A9N7P0F5_STRHE</name>
<gene>
    <name evidence="2" type="ORF">SHERM_07877</name>
</gene>
<sequence length="290" mass="31727">MINAGNSNNGLLASGGNMTPPAHDKQPPSAPKKTALRDVQNENAGTTPKQHESLLVGKPNGDSIKVCGTKRLTPERAPAPHSLPSLAHNNNNGTNQNVMNARRRFELELGRGRLQNNIERFSELKNVGDQPRQEAPQMRNVGSGNRAPVNTSGNLTAALAFPSNGSSLPVSSVKQGNGGEVGSAKDAEVSRVVEAKVMGEQVRAERFVRLQKFLKQCDETSQREYTQRLLHLPPSELSKHAVELEKRAIQLTIEEGNEMQRMRAMDIFGKSSPANNMLQSNQLQPHKPWQ</sequence>
<evidence type="ECO:0000313" key="3">
    <source>
        <dbReference type="Proteomes" id="UP001153555"/>
    </source>
</evidence>
<feature type="region of interest" description="Disordered" evidence="1">
    <location>
        <begin position="1"/>
        <end position="62"/>
    </location>
</feature>
<feature type="region of interest" description="Disordered" evidence="1">
    <location>
        <begin position="74"/>
        <end position="96"/>
    </location>
</feature>
<dbReference type="AlphaFoldDB" id="A0A9N7P0F5"/>